<dbReference type="KEGG" id="bhr:BH0794"/>
<keyword evidence="3 5" id="KW-1133">Transmembrane helix</keyword>
<accession>A0AA34R4K9</accession>
<feature type="transmembrane region" description="Helical" evidence="5">
    <location>
        <begin position="12"/>
        <end position="36"/>
    </location>
</feature>
<gene>
    <name evidence="7" type="ordered locus">BH0794</name>
</gene>
<evidence type="ECO:0000256" key="1">
    <source>
        <dbReference type="ARBA" id="ARBA00004167"/>
    </source>
</evidence>
<dbReference type="InterPro" id="IPR007452">
    <property type="entry name" value="TamB_C"/>
</dbReference>
<dbReference type="GO" id="GO:0009306">
    <property type="term" value="P:protein secretion"/>
    <property type="evidence" value="ECO:0007669"/>
    <property type="project" value="InterPro"/>
</dbReference>
<dbReference type="GO" id="GO:0005886">
    <property type="term" value="C:plasma membrane"/>
    <property type="evidence" value="ECO:0007669"/>
    <property type="project" value="InterPro"/>
</dbReference>
<name>A0AA34R4K9_BORHD</name>
<evidence type="ECO:0000313" key="8">
    <source>
        <dbReference type="Proteomes" id="UP000008834"/>
    </source>
</evidence>
<sequence>MHRYMNLFFVRNKITLSFIFSILVFISILVVFILFIQAQVYSARFFVISYLESKSGLKIKYDKIAPYFLSSIKIDNLELSLNDKDKILMNTVKVNLDLFRLLLGDKNIILDVFVRGSTLNFDLNDFKFLKSQNSHSHTLKLNADGTNRGVLGKMFNSFNSLHMHLEDIDMNLKLTSEKFVRFQIKSFALKTIDDDFLFSFIVDFSSLAVLNSDVSHENILDSTFYFEGKFKKDLEDGYINFSFLKLHTGYFALLEQGFQINYSKGNIEIFNIIRENMDFNLRYDFNKNFLRLDALFFDVNLLNWISLNENLSNYNNYLDTSLNGQLAFSYDFKDKDLRYAFLLNSSSKANMADKEIQGVKVQIKGNSKVADIQNAFVKLKRGFIGYKGYYSLKDLVPIGRLDFRSAKFFKFKDINGHLDFSKEAQYFCVKSDDLKVGRLKIQNLNMKTSFAQDNIHVDYLLNFANNNSRILLKGDFNKENLNLNLGIKEFPMLFLKDILPETLMTKVIPEYFLSGKYLNLTSDFDFNTVDYTKSKLNSLNFAVLSKLDDFNLIFDASGENELYKVKRFNYSSGDYNVNSSFLIQLFNDSFKINTEVNYLNRNYPLYFELNFKDRHVNLQFSPKAQFSLTYSDASIIYLFDINDFRFYNGNSEILLNVNSFGDYQIINNDLNVTIPKFSLDKISGDPAYNFNFSFEGLYKDKKVSLSNIRFINGISNLQGQGHFNLDDKLSGNLNLFSNLDSERYFLGVDSNEDGSYFVGRFQGFDFNNLKFFSFVNGKINGNFILSFKDSDLFNYSLSAYLETDGLSLVGVPTYCSLNLGLVDNNLNIYNIKASQNEIEILTGNFRYDIKNSIGISSLNINSNLFSSRVNASFQKFENKTEEEFGILKSETNGEISLRELRYKDKNLSDLTIELNNNLERFVMSSVEYDLLSCLYEYNDGNFNVRLNDYLPLSFIASGNISRNKITSNIQDIKFDSKLITEDLLGSKTFYNIKEHFVLYDLNVAGTLDVNGDLYNPNLNGEFRVVHGLISTEYLKLSRQYGKSRILELIDVPVIIKDNSVIIENKFNLDYYSDVNIAAHLNLNFLSDSIVDYYKIDIGASGSSGVPIKFDKVAINFVGHASGNFFIEGNSEEIMFRGDLSVSNAWVYLLENSIVDLLIDPYKRSRKVVASDVNSKGLDITTDLKINFDSSVAFHWPDNKISFLNAIIARGNKLEVKSDTKTDDFILKGDLNIASGSFNYNNKQFVFRGVSYISFNENKNKFDPWVKAEATNVIKDGNENLLITMSIDGPLSLWNLSFSSYPARTEQEIKYLLSNAIIGGEHGLQSAGTNTAEMALGLASDILVDLIVQPIEDYMRSVLKLDLLSIKTDILRNAIGILGSSTTFAGVLDKTNVKVGKYIADGVFAKAGFGFLKEEVTPFSQNLNFSINFGLELDSPFFFVDYIFDYNFMKYGHGIGNQISIFWKFKY</sequence>
<dbReference type="Proteomes" id="UP000008834">
    <property type="component" value="Chromosome"/>
</dbReference>
<proteinExistence type="predicted"/>
<comment type="subcellular location">
    <subcellularLocation>
        <location evidence="1">Membrane</location>
        <topology evidence="1">Single-pass membrane protein</topology>
    </subcellularLocation>
</comment>
<reference evidence="8" key="1">
    <citation type="submission" date="2004-12" db="EMBL/GenBank/DDBJ databases">
        <title>The genome sequence of Borrelia hermsii and Borrelia turicatae: comparative analysis of two agents of endemic N. America relapsing fever.</title>
        <authorList>
            <person name="Porcella S.F."/>
            <person name="Raffel S.J."/>
            <person name="Schrumpf M.E."/>
            <person name="Montgomery B."/>
            <person name="Smith T."/>
            <person name="Schwan T.G."/>
        </authorList>
    </citation>
    <scope>NUCLEOTIDE SEQUENCE [LARGE SCALE GENOMIC DNA]</scope>
    <source>
        <strain evidence="8">HS1 / DAH</strain>
    </source>
</reference>
<organism evidence="7 8">
    <name type="scientific">Borrelia hermsii (strain HS1 / DAH)</name>
    <dbReference type="NCBI Taxonomy" id="314723"/>
    <lineage>
        <taxon>Bacteria</taxon>
        <taxon>Pseudomonadati</taxon>
        <taxon>Spirochaetota</taxon>
        <taxon>Spirochaetia</taxon>
        <taxon>Spirochaetales</taxon>
        <taxon>Borreliaceae</taxon>
        <taxon>Borrelia</taxon>
    </lineage>
</organism>
<keyword evidence="4 5" id="KW-0472">Membrane</keyword>
<dbReference type="Pfam" id="PF04357">
    <property type="entry name" value="TamB"/>
    <property type="match status" value="1"/>
</dbReference>
<protein>
    <submittedName>
        <fullName evidence="7">Hypothetical cytosolic protein</fullName>
    </submittedName>
</protein>
<evidence type="ECO:0000256" key="3">
    <source>
        <dbReference type="ARBA" id="ARBA00022989"/>
    </source>
</evidence>
<evidence type="ECO:0000256" key="5">
    <source>
        <dbReference type="SAM" id="Phobius"/>
    </source>
</evidence>
<evidence type="ECO:0000313" key="7">
    <source>
        <dbReference type="EMBL" id="AAX17290.1"/>
    </source>
</evidence>
<evidence type="ECO:0000259" key="6">
    <source>
        <dbReference type="Pfam" id="PF04357"/>
    </source>
</evidence>
<feature type="domain" description="Translocation and assembly module TamB C-terminal" evidence="6">
    <location>
        <begin position="1118"/>
        <end position="1414"/>
    </location>
</feature>
<keyword evidence="2 5" id="KW-0812">Transmembrane</keyword>
<evidence type="ECO:0000256" key="4">
    <source>
        <dbReference type="ARBA" id="ARBA00023136"/>
    </source>
</evidence>
<evidence type="ECO:0000256" key="2">
    <source>
        <dbReference type="ARBA" id="ARBA00022692"/>
    </source>
</evidence>
<dbReference type="EMBL" id="CP000048">
    <property type="protein sequence ID" value="AAX17290.1"/>
    <property type="molecule type" value="Genomic_DNA"/>
</dbReference>